<dbReference type="Proteomes" id="UP000622653">
    <property type="component" value="Unassembled WGS sequence"/>
</dbReference>
<dbReference type="RefSeq" id="WP_194563150.1">
    <property type="nucleotide sequence ID" value="NZ_JADKPV010000005.1"/>
</dbReference>
<name>A0A8J7KLS0_9BACL</name>
<reference evidence="1" key="1">
    <citation type="submission" date="2020-11" db="EMBL/GenBank/DDBJ databases">
        <title>Multidrug resistant novel bacterium Savagea serpentis sp. nov., isolated from the scats of a vine snake (Ahaetulla nasuta).</title>
        <authorList>
            <person name="Venkata Ramana V."/>
            <person name="Vikas Patil S."/>
            <person name="Yogita Lugani V."/>
        </authorList>
    </citation>
    <scope>NUCLEOTIDE SEQUENCE</scope>
    <source>
        <strain evidence="1">SN6</strain>
    </source>
</reference>
<organism evidence="1 2">
    <name type="scientific">Savagea serpentis</name>
    <dbReference type="NCBI Taxonomy" id="2785297"/>
    <lineage>
        <taxon>Bacteria</taxon>
        <taxon>Bacillati</taxon>
        <taxon>Bacillota</taxon>
        <taxon>Bacilli</taxon>
        <taxon>Bacillales</taxon>
        <taxon>Caryophanaceae</taxon>
        <taxon>Savagea</taxon>
    </lineage>
</organism>
<keyword evidence="2" id="KW-1185">Reference proteome</keyword>
<sequence>MTSWWKRMKKKWDDSVDRRIRERDEAELRIIEKYASYETSALLRMHDASTDKKEREEIVFAVQVRRELGGM</sequence>
<gene>
    <name evidence="1" type="ORF">IRY55_09840</name>
</gene>
<dbReference type="EMBL" id="JADKPV010000005">
    <property type="protein sequence ID" value="MBF4501664.1"/>
    <property type="molecule type" value="Genomic_DNA"/>
</dbReference>
<comment type="caution">
    <text evidence="1">The sequence shown here is derived from an EMBL/GenBank/DDBJ whole genome shotgun (WGS) entry which is preliminary data.</text>
</comment>
<protein>
    <submittedName>
        <fullName evidence="1">Uncharacterized protein</fullName>
    </submittedName>
</protein>
<evidence type="ECO:0000313" key="2">
    <source>
        <dbReference type="Proteomes" id="UP000622653"/>
    </source>
</evidence>
<accession>A0A8J7KLS0</accession>
<proteinExistence type="predicted"/>
<dbReference type="AlphaFoldDB" id="A0A8J7KLS0"/>
<evidence type="ECO:0000313" key="1">
    <source>
        <dbReference type="EMBL" id="MBF4501664.1"/>
    </source>
</evidence>